<dbReference type="EMBL" id="CAJPDS010000011">
    <property type="protein sequence ID" value="CAF9912190.1"/>
    <property type="molecule type" value="Genomic_DNA"/>
</dbReference>
<evidence type="ECO:0000313" key="8">
    <source>
        <dbReference type="Proteomes" id="UP000664521"/>
    </source>
</evidence>
<dbReference type="InterPro" id="IPR045851">
    <property type="entry name" value="AMP-bd_C_sf"/>
</dbReference>
<dbReference type="InterPro" id="IPR042099">
    <property type="entry name" value="ANL_N_sf"/>
</dbReference>
<dbReference type="GO" id="GO:0005324">
    <property type="term" value="F:long-chain fatty acid transmembrane transporter activity"/>
    <property type="evidence" value="ECO:0007669"/>
    <property type="project" value="TreeGrafter"/>
</dbReference>
<dbReference type="Gene3D" id="3.30.300.30">
    <property type="match status" value="1"/>
</dbReference>
<dbReference type="Gene3D" id="3.40.50.12780">
    <property type="entry name" value="N-terminal domain of ligase-like"/>
    <property type="match status" value="1"/>
</dbReference>
<proteinExistence type="inferred from homology"/>
<accession>A0A8H3I999</accession>
<keyword evidence="8" id="KW-1185">Reference proteome</keyword>
<evidence type="ECO:0000313" key="7">
    <source>
        <dbReference type="EMBL" id="CAF9912190.1"/>
    </source>
</evidence>
<dbReference type="Pfam" id="PF00501">
    <property type="entry name" value="AMP-binding"/>
    <property type="match status" value="1"/>
</dbReference>
<keyword evidence="4" id="KW-0067">ATP-binding</keyword>
<reference evidence="7" key="1">
    <citation type="submission" date="2021-03" db="EMBL/GenBank/DDBJ databases">
        <authorList>
            <person name="Tagirdzhanova G."/>
        </authorList>
    </citation>
    <scope>NUCLEOTIDE SEQUENCE</scope>
</reference>
<dbReference type="GO" id="GO:0009898">
    <property type="term" value="C:cytoplasmic side of plasma membrane"/>
    <property type="evidence" value="ECO:0007669"/>
    <property type="project" value="TreeGrafter"/>
</dbReference>
<evidence type="ECO:0000256" key="1">
    <source>
        <dbReference type="ARBA" id="ARBA00006432"/>
    </source>
</evidence>
<comment type="similarity">
    <text evidence="1">Belongs to the ATP-dependent AMP-binding enzyme family.</text>
</comment>
<feature type="region of interest" description="Disordered" evidence="5">
    <location>
        <begin position="536"/>
        <end position="559"/>
    </location>
</feature>
<dbReference type="GO" id="GO:0044539">
    <property type="term" value="P:long-chain fatty acid import into cell"/>
    <property type="evidence" value="ECO:0007669"/>
    <property type="project" value="TreeGrafter"/>
</dbReference>
<dbReference type="PANTHER" id="PTHR43107">
    <property type="entry name" value="LONG-CHAIN FATTY ACID TRANSPORT PROTEIN"/>
    <property type="match status" value="1"/>
</dbReference>
<evidence type="ECO:0000256" key="2">
    <source>
        <dbReference type="ARBA" id="ARBA00022598"/>
    </source>
</evidence>
<gene>
    <name evidence="7" type="ORF">HETSPECPRED_000862</name>
</gene>
<dbReference type="GO" id="GO:0005811">
    <property type="term" value="C:lipid droplet"/>
    <property type="evidence" value="ECO:0007669"/>
    <property type="project" value="TreeGrafter"/>
</dbReference>
<feature type="domain" description="AMP-dependent synthetase/ligase" evidence="6">
    <location>
        <begin position="23"/>
        <end position="336"/>
    </location>
</feature>
<protein>
    <recommendedName>
        <fullName evidence="6">AMP-dependent synthetase/ligase domain-containing protein</fullName>
    </recommendedName>
</protein>
<dbReference type="GO" id="GO:0005777">
    <property type="term" value="C:peroxisome"/>
    <property type="evidence" value="ECO:0007669"/>
    <property type="project" value="TreeGrafter"/>
</dbReference>
<dbReference type="GO" id="GO:0005524">
    <property type="term" value="F:ATP binding"/>
    <property type="evidence" value="ECO:0007669"/>
    <property type="project" value="UniProtKB-KW"/>
</dbReference>
<dbReference type="FunFam" id="3.30.300.30:FF:000020">
    <property type="entry name" value="Long-chain fatty acid transporter"/>
    <property type="match status" value="1"/>
</dbReference>
<sequence length="598" mass="66506">MELILRRALVKANQISCLDFFLEAAARYPDATCIWTRQQTYTWSQTRIHVAQYANFFHRNLLLGQASVCGFYLPNSATFLFAWLGLWAVGSAPAMINVNLSGSALINSLKVTGAKVLLTDGEKKVKERIENARAEIEALGIKIVILGEKEKKEIEGAEEVEMVDESFRRDIKGRDPVAIFYTSGTTGYPKAVPMFHQTLGLRASMPPSARHIRTGPDGDRWYTCLPLYHGTGAVTTMTALLLGVCVAIAPSFSATAFWSDIRMSESTCFGYVGELPRYLLATRPSELEKRHKIRHMYGNGMRPDVWGKFRERFGVEEVTEIFNSTEMMLGLANYNKGSWGEGAVGVHGGIMRWLLRKKFVPVEVDFEINEIVRDQNGLAKKKNLEEGGEILVGVSSEQDFAGYMGAEEATMKKFVRDVLRKGDLFYRSGDALRRDDEGRWWFIDRLGDTFRWKSENVSTAEVAEVIGKYPGVLEANVYGVVVPGHDGRAGAAAIDVEPTKRAEIDWADLAKYAGQHLPKYAVPVFVRLVGGNVGRSATHNHKQSKGSLREEGVDPALKGTKVAGGDSDTILWMPSKHDSYVPFRSKDWESLVQGSAKL</sequence>
<dbReference type="InterPro" id="IPR020845">
    <property type="entry name" value="AMP-binding_CS"/>
</dbReference>
<name>A0A8H3I999_9LECA</name>
<dbReference type="PROSITE" id="PS00455">
    <property type="entry name" value="AMP_BINDING"/>
    <property type="match status" value="1"/>
</dbReference>
<dbReference type="PANTHER" id="PTHR43107:SF6">
    <property type="entry name" value="ACYL-COA SYNTHETASE FAMILY PROTEIN (CEFD1), PUTATIVE (AFU_ORTHOLOGUE AFUA_6G03630)-RELATED"/>
    <property type="match status" value="1"/>
</dbReference>
<evidence type="ECO:0000259" key="6">
    <source>
        <dbReference type="Pfam" id="PF00501"/>
    </source>
</evidence>
<comment type="caution">
    <text evidence="7">The sequence shown here is derived from an EMBL/GenBank/DDBJ whole genome shotgun (WGS) entry which is preliminary data.</text>
</comment>
<dbReference type="SUPFAM" id="SSF56801">
    <property type="entry name" value="Acetyl-CoA synthetase-like"/>
    <property type="match status" value="1"/>
</dbReference>
<dbReference type="OrthoDB" id="196650at2759"/>
<dbReference type="GO" id="GO:0004467">
    <property type="term" value="F:long-chain fatty acid-CoA ligase activity"/>
    <property type="evidence" value="ECO:0007669"/>
    <property type="project" value="TreeGrafter"/>
</dbReference>
<dbReference type="Proteomes" id="UP000664521">
    <property type="component" value="Unassembled WGS sequence"/>
</dbReference>
<evidence type="ECO:0000256" key="4">
    <source>
        <dbReference type="ARBA" id="ARBA00022840"/>
    </source>
</evidence>
<organism evidence="7 8">
    <name type="scientific">Heterodermia speciosa</name>
    <dbReference type="NCBI Taxonomy" id="116794"/>
    <lineage>
        <taxon>Eukaryota</taxon>
        <taxon>Fungi</taxon>
        <taxon>Dikarya</taxon>
        <taxon>Ascomycota</taxon>
        <taxon>Pezizomycotina</taxon>
        <taxon>Lecanoromycetes</taxon>
        <taxon>OSLEUM clade</taxon>
        <taxon>Lecanoromycetidae</taxon>
        <taxon>Caliciales</taxon>
        <taxon>Physciaceae</taxon>
        <taxon>Heterodermia</taxon>
    </lineage>
</organism>
<evidence type="ECO:0000256" key="5">
    <source>
        <dbReference type="SAM" id="MobiDB-lite"/>
    </source>
</evidence>
<dbReference type="InterPro" id="IPR000873">
    <property type="entry name" value="AMP-dep_synth/lig_dom"/>
</dbReference>
<dbReference type="AlphaFoldDB" id="A0A8H3I999"/>
<keyword evidence="3" id="KW-0547">Nucleotide-binding</keyword>
<evidence type="ECO:0000256" key="3">
    <source>
        <dbReference type="ARBA" id="ARBA00022741"/>
    </source>
</evidence>
<keyword evidence="2" id="KW-0436">Ligase</keyword>